<gene>
    <name evidence="1" type="ORF">BXYJ_LOCUS9740</name>
</gene>
<dbReference type="Proteomes" id="UP000095284">
    <property type="component" value="Unplaced"/>
</dbReference>
<accession>A0A1I7S4K4</accession>
<dbReference type="EMBL" id="CAJFDI010000004">
    <property type="protein sequence ID" value="CAD5227195.1"/>
    <property type="molecule type" value="Genomic_DNA"/>
</dbReference>
<keyword evidence="4" id="KW-1185">Reference proteome</keyword>
<evidence type="ECO:0000313" key="2">
    <source>
        <dbReference type="EMBL" id="CAG9117198.1"/>
    </source>
</evidence>
<name>A0A1I7S4K4_BURXY</name>
<dbReference type="Proteomes" id="UP000659654">
    <property type="component" value="Unassembled WGS sequence"/>
</dbReference>
<reference evidence="5" key="1">
    <citation type="submission" date="2016-11" db="UniProtKB">
        <authorList>
            <consortium name="WormBaseParasite"/>
        </authorList>
    </citation>
    <scope>IDENTIFICATION</scope>
</reference>
<sequence length="81" mass="9037">MIAQFPIESTTSPISLLKTFRGLGGVRETCSVDDMNSERRRIASDTPKVQLILLQFVDALNTPDYCVRLGSQKKSKHLGTR</sequence>
<organism evidence="3 5">
    <name type="scientific">Bursaphelenchus xylophilus</name>
    <name type="common">Pinewood nematode worm</name>
    <name type="synonym">Aphelenchoides xylophilus</name>
    <dbReference type="NCBI Taxonomy" id="6326"/>
    <lineage>
        <taxon>Eukaryota</taxon>
        <taxon>Metazoa</taxon>
        <taxon>Ecdysozoa</taxon>
        <taxon>Nematoda</taxon>
        <taxon>Chromadorea</taxon>
        <taxon>Rhabditida</taxon>
        <taxon>Tylenchina</taxon>
        <taxon>Tylenchomorpha</taxon>
        <taxon>Aphelenchoidea</taxon>
        <taxon>Aphelenchoididae</taxon>
        <taxon>Bursaphelenchus</taxon>
    </lineage>
</organism>
<evidence type="ECO:0000313" key="3">
    <source>
        <dbReference type="Proteomes" id="UP000095284"/>
    </source>
</evidence>
<protein>
    <submittedName>
        <fullName evidence="1">(pine wood nematode) hypothetical protein</fullName>
    </submittedName>
</protein>
<evidence type="ECO:0000313" key="4">
    <source>
        <dbReference type="Proteomes" id="UP000659654"/>
    </source>
</evidence>
<dbReference type="AlphaFoldDB" id="A0A1I7S4K4"/>
<reference evidence="2" key="2">
    <citation type="submission" date="2020-08" db="EMBL/GenBank/DDBJ databases">
        <authorList>
            <person name="Kikuchi T."/>
        </authorList>
    </citation>
    <scope>NUCLEOTIDE SEQUENCE</scope>
    <source>
        <strain evidence="1">Ka4C1</strain>
    </source>
</reference>
<evidence type="ECO:0000313" key="5">
    <source>
        <dbReference type="WBParaSite" id="BXY_0793700.1"/>
    </source>
</evidence>
<dbReference type="WBParaSite" id="BXY_0793700.1">
    <property type="protein sequence ID" value="BXY_0793700.1"/>
    <property type="gene ID" value="BXY_0793700"/>
</dbReference>
<evidence type="ECO:0000313" key="1">
    <source>
        <dbReference type="EMBL" id="CAD5227195.1"/>
    </source>
</evidence>
<dbReference type="EMBL" id="CAJFCV020000004">
    <property type="protein sequence ID" value="CAG9117198.1"/>
    <property type="molecule type" value="Genomic_DNA"/>
</dbReference>
<proteinExistence type="predicted"/>
<dbReference type="Proteomes" id="UP000582659">
    <property type="component" value="Unassembled WGS sequence"/>
</dbReference>